<organism evidence="1 2">
    <name type="scientific">Epicoccum nigrum</name>
    <name type="common">Soil fungus</name>
    <name type="synonym">Epicoccum purpurascens</name>
    <dbReference type="NCBI Taxonomy" id="105696"/>
    <lineage>
        <taxon>Eukaryota</taxon>
        <taxon>Fungi</taxon>
        <taxon>Dikarya</taxon>
        <taxon>Ascomycota</taxon>
        <taxon>Pezizomycotina</taxon>
        <taxon>Dothideomycetes</taxon>
        <taxon>Pleosporomycetidae</taxon>
        <taxon>Pleosporales</taxon>
        <taxon>Pleosporineae</taxon>
        <taxon>Didymellaceae</taxon>
        <taxon>Epicoccum</taxon>
    </lineage>
</organism>
<dbReference type="GO" id="GO:0005739">
    <property type="term" value="C:mitochondrion"/>
    <property type="evidence" value="ECO:0007669"/>
    <property type="project" value="TreeGrafter"/>
</dbReference>
<dbReference type="InParanoid" id="A0A1Y2LS45"/>
<dbReference type="Proteomes" id="UP000193240">
    <property type="component" value="Unassembled WGS sequence"/>
</dbReference>
<dbReference type="OMA" id="EIWPFDL"/>
<dbReference type="STRING" id="105696.A0A1Y2LS45"/>
<evidence type="ECO:0000313" key="2">
    <source>
        <dbReference type="Proteomes" id="UP000193240"/>
    </source>
</evidence>
<protein>
    <submittedName>
        <fullName evidence="1">Uncharacterized protein</fullName>
    </submittedName>
</protein>
<dbReference type="InterPro" id="IPR051035">
    <property type="entry name" value="Mito_inheritance_9"/>
</dbReference>
<proteinExistence type="predicted"/>
<sequence length="194" mass="22405">MPDFAGLTPDSSYKDGWEPKSGACAKARDTTIQAFVPKLSVARRTDEAYYWPFQYFHLTWEDGAAAFHEELIQTARLWTELGLTAPCPYPFPSSDEYAVQKKDCRQFEASHQLTDTMSKLLNTATDGWAPADDWEKLQIAHKELHESVVQKTYNTEDFDEYDPLQSEDDLREIWPFDLERDQLSEENKKKADVP</sequence>
<gene>
    <name evidence="1" type="ORF">B5807_09012</name>
</gene>
<dbReference type="EMBL" id="KZ107850">
    <property type="protein sequence ID" value="OSS46711.1"/>
    <property type="molecule type" value="Genomic_DNA"/>
</dbReference>
<name>A0A1Y2LS45_EPING</name>
<dbReference type="PANTHER" id="PTHR36091:SF1">
    <property type="entry name" value="ALTERED INHERITANCE OF MITOCHONDRIA PROTEIN 9, MITOCHONDRIAL"/>
    <property type="match status" value="1"/>
</dbReference>
<reference evidence="1 2" key="1">
    <citation type="journal article" date="2017" name="Genome Announc.">
        <title>Genome sequence of the saprophytic ascomycete Epicoccum nigrum ICMP 19927 strain isolated from New Zealand.</title>
        <authorList>
            <person name="Fokin M."/>
            <person name="Fleetwood D."/>
            <person name="Weir B.S."/>
            <person name="Villas-Boas S.G."/>
        </authorList>
    </citation>
    <scope>NUCLEOTIDE SEQUENCE [LARGE SCALE GENOMIC DNA]</scope>
    <source>
        <strain evidence="1 2">ICMP 19927</strain>
    </source>
</reference>
<evidence type="ECO:0000313" key="1">
    <source>
        <dbReference type="EMBL" id="OSS46711.1"/>
    </source>
</evidence>
<keyword evidence="2" id="KW-1185">Reference proteome</keyword>
<accession>A0A1Y2LS45</accession>
<dbReference type="PANTHER" id="PTHR36091">
    <property type="entry name" value="ALTERED INHERITANCE OF MITOCHONDRIA PROTEIN 9, MITOCHONDRIAL"/>
    <property type="match status" value="1"/>
</dbReference>
<dbReference type="AlphaFoldDB" id="A0A1Y2LS45"/>